<gene>
    <name evidence="2" type="ORF">A7E78_11375</name>
</gene>
<organism evidence="2 3">
    <name type="scientific">Syntrophotalea acetylenivorans</name>
    <dbReference type="NCBI Taxonomy" id="1842532"/>
    <lineage>
        <taxon>Bacteria</taxon>
        <taxon>Pseudomonadati</taxon>
        <taxon>Thermodesulfobacteriota</taxon>
        <taxon>Desulfuromonadia</taxon>
        <taxon>Desulfuromonadales</taxon>
        <taxon>Syntrophotaleaceae</taxon>
        <taxon>Syntrophotalea</taxon>
    </lineage>
</organism>
<keyword evidence="3" id="KW-1185">Reference proteome</keyword>
<name>A0A1L3GTB3_9BACT</name>
<dbReference type="SUPFAM" id="SSF81343">
    <property type="entry name" value="Fumarate reductase respiratory complex transmembrane subunits"/>
    <property type="match status" value="1"/>
</dbReference>
<dbReference type="NCBIfam" id="TIGR02046">
    <property type="entry name" value="sdhC_b558_fam"/>
    <property type="match status" value="1"/>
</dbReference>
<dbReference type="Proteomes" id="UP000182517">
    <property type="component" value="Chromosome"/>
</dbReference>
<keyword evidence="1" id="KW-1133">Transmembrane helix</keyword>
<reference evidence="2 3" key="1">
    <citation type="journal article" date="2017" name="Genome Announc.">
        <title>Complete Genome Sequences of Two Acetylene-Fermenting Pelobacter acetylenicus Strains.</title>
        <authorList>
            <person name="Sutton J.M."/>
            <person name="Baesman S.M."/>
            <person name="Fierst J.L."/>
            <person name="Poret-Peterson A.T."/>
            <person name="Oremland R.S."/>
            <person name="Dunlap D.S."/>
            <person name="Akob D.M."/>
        </authorList>
    </citation>
    <scope>NUCLEOTIDE SEQUENCE [LARGE SCALE GENOMIC DNA]</scope>
    <source>
        <strain evidence="2 3">SFB93</strain>
    </source>
</reference>
<evidence type="ECO:0000256" key="1">
    <source>
        <dbReference type="SAM" id="Phobius"/>
    </source>
</evidence>
<feature type="transmembrane region" description="Helical" evidence="1">
    <location>
        <begin position="12"/>
        <end position="37"/>
    </location>
</feature>
<accession>A0A1L3GTB3</accession>
<dbReference type="CDD" id="cd03498">
    <property type="entry name" value="SQR_TypeB_2_TM"/>
    <property type="match status" value="1"/>
</dbReference>
<dbReference type="Gene3D" id="1.20.1300.10">
    <property type="entry name" value="Fumarate reductase/succinate dehydrogenase, transmembrane subunit"/>
    <property type="match status" value="1"/>
</dbReference>
<dbReference type="OrthoDB" id="9802842at2"/>
<keyword evidence="1" id="KW-0472">Membrane</keyword>
<feature type="transmembrane region" description="Helical" evidence="1">
    <location>
        <begin position="57"/>
        <end position="79"/>
    </location>
</feature>
<sequence length="222" mass="24102">MQLFRSSVGRKLFMACSGLMLAGFVAAHLLGNTTLFAGSEAINTYAAQLHKLGPVLWIFRLGLLGALLAHVIFGIWLTLQNRAAKPIGYAKKTTQTTTLAAETMIYTGLALLAFVVYHLLHFTLRKVGLEPSLFSDATGQVDVFRMVVLSFQQWPLVLLYVGGLAALFLHLSHGISSIFQTLGVCNEYLLPLLRKAGFIAALALAAGYLSIPILTYFGLVTL</sequence>
<dbReference type="AlphaFoldDB" id="A0A1L3GTB3"/>
<evidence type="ECO:0000313" key="3">
    <source>
        <dbReference type="Proteomes" id="UP000182517"/>
    </source>
</evidence>
<dbReference type="KEGG" id="pef:A7E78_11375"/>
<proteinExistence type="predicted"/>
<dbReference type="GO" id="GO:0016020">
    <property type="term" value="C:membrane"/>
    <property type="evidence" value="ECO:0007669"/>
    <property type="project" value="InterPro"/>
</dbReference>
<dbReference type="EMBL" id="CP015519">
    <property type="protein sequence ID" value="APG29110.1"/>
    <property type="molecule type" value="Genomic_DNA"/>
</dbReference>
<keyword evidence="1" id="KW-0812">Transmembrane</keyword>
<protein>
    <submittedName>
        <fullName evidence="2">Fumarate reductase</fullName>
    </submittedName>
</protein>
<evidence type="ECO:0000313" key="2">
    <source>
        <dbReference type="EMBL" id="APG29110.1"/>
    </source>
</evidence>
<feature type="transmembrane region" description="Helical" evidence="1">
    <location>
        <begin position="154"/>
        <end position="175"/>
    </location>
</feature>
<dbReference type="InterPro" id="IPR034804">
    <property type="entry name" value="SQR/QFR_C/D"/>
</dbReference>
<dbReference type="InterPro" id="IPR011138">
    <property type="entry name" value="Cytochrome_b-558"/>
</dbReference>
<feature type="transmembrane region" description="Helical" evidence="1">
    <location>
        <begin position="99"/>
        <end position="120"/>
    </location>
</feature>
<dbReference type="STRING" id="1842532.A7E78_11375"/>
<feature type="transmembrane region" description="Helical" evidence="1">
    <location>
        <begin position="196"/>
        <end position="219"/>
    </location>
</feature>